<protein>
    <submittedName>
        <fullName evidence="2">Class III lanthipeptide</fullName>
    </submittedName>
</protein>
<evidence type="ECO:0000313" key="1">
    <source>
        <dbReference type="EMBL" id="HIY94382.1"/>
    </source>
</evidence>
<dbReference type="Proteomes" id="UP000824134">
    <property type="component" value="Unassembled WGS sequence"/>
</dbReference>
<evidence type="ECO:0000313" key="2">
    <source>
        <dbReference type="EMBL" id="HIY94395.1"/>
    </source>
</evidence>
<organism evidence="2 3">
    <name type="scientific">Candidatus Rothia avicola</name>
    <dbReference type="NCBI Taxonomy" id="2840478"/>
    <lineage>
        <taxon>Bacteria</taxon>
        <taxon>Bacillati</taxon>
        <taxon>Actinomycetota</taxon>
        <taxon>Actinomycetes</taxon>
        <taxon>Micrococcales</taxon>
        <taxon>Micrococcaceae</taxon>
        <taxon>Rothia</taxon>
    </lineage>
</organism>
<dbReference type="EMBL" id="DXCN01000018">
    <property type="protein sequence ID" value="HIY94395.1"/>
    <property type="molecule type" value="Genomic_DNA"/>
</dbReference>
<accession>A0A9D2CPU6</accession>
<gene>
    <name evidence="1" type="ORF">H9821_01780</name>
    <name evidence="2" type="ORF">H9821_01845</name>
</gene>
<dbReference type="NCBIfam" id="NF038154">
    <property type="entry name" value="lanthi_III_a"/>
    <property type="match status" value="1"/>
</dbReference>
<dbReference type="AlphaFoldDB" id="A0A9D2CPU6"/>
<comment type="caution">
    <text evidence="2">The sequence shown here is derived from an EMBL/GenBank/DDBJ whole genome shotgun (WGS) entry which is preliminary data.</text>
</comment>
<reference evidence="2" key="2">
    <citation type="submission" date="2021-04" db="EMBL/GenBank/DDBJ databases">
        <authorList>
            <person name="Gilroy R."/>
        </authorList>
    </citation>
    <scope>NUCLEOTIDE SEQUENCE</scope>
    <source>
        <strain evidence="2">ChiHjej12B11-9195</strain>
    </source>
</reference>
<reference evidence="2" key="1">
    <citation type="journal article" date="2021" name="PeerJ">
        <title>Extensive microbial diversity within the chicken gut microbiome revealed by metagenomics and culture.</title>
        <authorList>
            <person name="Gilroy R."/>
            <person name="Ravi A."/>
            <person name="Getino M."/>
            <person name="Pursley I."/>
            <person name="Horton D.L."/>
            <person name="Alikhan N.F."/>
            <person name="Baker D."/>
            <person name="Gharbi K."/>
            <person name="Hall N."/>
            <person name="Watson M."/>
            <person name="Adriaenssens E.M."/>
            <person name="Foster-Nyarko E."/>
            <person name="Jarju S."/>
            <person name="Secka A."/>
            <person name="Antonio M."/>
            <person name="Oren A."/>
            <person name="Chaudhuri R.R."/>
            <person name="La Ragione R."/>
            <person name="Hildebrand F."/>
            <person name="Pallen M.J."/>
        </authorList>
    </citation>
    <scope>NUCLEOTIDE SEQUENCE</scope>
    <source>
        <strain evidence="2">ChiHjej12B11-9195</strain>
    </source>
</reference>
<proteinExistence type="predicted"/>
<evidence type="ECO:0000313" key="3">
    <source>
        <dbReference type="Proteomes" id="UP000824134"/>
    </source>
</evidence>
<sequence>MQNILDLQTIETTEDTNQTEQPWSLISLFICK</sequence>
<dbReference type="EMBL" id="DXCN01000017">
    <property type="protein sequence ID" value="HIY94382.1"/>
    <property type="molecule type" value="Genomic_DNA"/>
</dbReference>
<name>A0A9D2CPU6_9MICC</name>